<dbReference type="EMBL" id="JBHSAY010000015">
    <property type="protein sequence ID" value="MFC4133923.1"/>
    <property type="molecule type" value="Genomic_DNA"/>
</dbReference>
<reference evidence="3" key="1">
    <citation type="journal article" date="2019" name="Int. J. Syst. Evol. Microbiol.">
        <title>The Global Catalogue of Microorganisms (GCM) 10K type strain sequencing project: providing services to taxonomists for standard genome sequencing and annotation.</title>
        <authorList>
            <consortium name="The Broad Institute Genomics Platform"/>
            <consortium name="The Broad Institute Genome Sequencing Center for Infectious Disease"/>
            <person name="Wu L."/>
            <person name="Ma J."/>
        </authorList>
    </citation>
    <scope>NUCLEOTIDE SEQUENCE [LARGE SCALE GENOMIC DNA]</scope>
    <source>
        <strain evidence="3">CGMCC 4.7289</strain>
    </source>
</reference>
<feature type="transmembrane region" description="Helical" evidence="1">
    <location>
        <begin position="86"/>
        <end position="104"/>
    </location>
</feature>
<organism evidence="2 3">
    <name type="scientific">Hamadaea flava</name>
    <dbReference type="NCBI Taxonomy" id="1742688"/>
    <lineage>
        <taxon>Bacteria</taxon>
        <taxon>Bacillati</taxon>
        <taxon>Actinomycetota</taxon>
        <taxon>Actinomycetes</taxon>
        <taxon>Micromonosporales</taxon>
        <taxon>Micromonosporaceae</taxon>
        <taxon>Hamadaea</taxon>
    </lineage>
</organism>
<keyword evidence="1" id="KW-0812">Transmembrane</keyword>
<name>A0ABV8LU95_9ACTN</name>
<proteinExistence type="predicted"/>
<evidence type="ECO:0000313" key="2">
    <source>
        <dbReference type="EMBL" id="MFC4133923.1"/>
    </source>
</evidence>
<sequence length="258" mass="27679">MRWTAGAVRIARDVLRRMAQVELLDRVYVIAAGTFVSALPVLLLLTGALGSSRRSESVFAGQLIDRLGLGGPAADAVRTLLPASRLRLYVVGLGISLFGLYSLTRRVARAYSAIWQIPDLPRSRWWRAGVWLLVELAAIVSVAVARDLARESTPVARVALFVLALIIWYAAELAGQRLITDGRVPWRALHLAAGLTAAGRLGVAIWAAVYLGTSMTRQAELYGPIGVVFALFTSLFASIAATLVATLIAATVTARSTD</sequence>
<keyword evidence="1" id="KW-1133">Transmembrane helix</keyword>
<protein>
    <recommendedName>
        <fullName evidence="4">YihY/virulence factor BrkB family protein</fullName>
    </recommendedName>
</protein>
<feature type="transmembrane region" description="Helical" evidence="1">
    <location>
        <begin position="225"/>
        <end position="252"/>
    </location>
</feature>
<feature type="transmembrane region" description="Helical" evidence="1">
    <location>
        <begin position="191"/>
        <end position="213"/>
    </location>
</feature>
<gene>
    <name evidence="2" type="ORF">ACFOZ4_25190</name>
</gene>
<evidence type="ECO:0000313" key="3">
    <source>
        <dbReference type="Proteomes" id="UP001595816"/>
    </source>
</evidence>
<keyword evidence="3" id="KW-1185">Reference proteome</keyword>
<keyword evidence="1" id="KW-0472">Membrane</keyword>
<accession>A0ABV8LU95</accession>
<feature type="transmembrane region" description="Helical" evidence="1">
    <location>
        <begin position="124"/>
        <end position="145"/>
    </location>
</feature>
<dbReference type="Proteomes" id="UP001595816">
    <property type="component" value="Unassembled WGS sequence"/>
</dbReference>
<evidence type="ECO:0008006" key="4">
    <source>
        <dbReference type="Google" id="ProtNLM"/>
    </source>
</evidence>
<evidence type="ECO:0000256" key="1">
    <source>
        <dbReference type="SAM" id="Phobius"/>
    </source>
</evidence>
<comment type="caution">
    <text evidence="2">The sequence shown here is derived from an EMBL/GenBank/DDBJ whole genome shotgun (WGS) entry which is preliminary data.</text>
</comment>
<feature type="transmembrane region" description="Helical" evidence="1">
    <location>
        <begin position="27"/>
        <end position="49"/>
    </location>
</feature>
<feature type="transmembrane region" description="Helical" evidence="1">
    <location>
        <begin position="154"/>
        <end position="171"/>
    </location>
</feature>